<organism evidence="2 3">
    <name type="scientific">Panagrellus redivivus</name>
    <name type="common">Microworm</name>
    <dbReference type="NCBI Taxonomy" id="6233"/>
    <lineage>
        <taxon>Eukaryota</taxon>
        <taxon>Metazoa</taxon>
        <taxon>Ecdysozoa</taxon>
        <taxon>Nematoda</taxon>
        <taxon>Chromadorea</taxon>
        <taxon>Rhabditida</taxon>
        <taxon>Tylenchina</taxon>
        <taxon>Panagrolaimomorpha</taxon>
        <taxon>Panagrolaimoidea</taxon>
        <taxon>Panagrolaimidae</taxon>
        <taxon>Panagrellus</taxon>
    </lineage>
</organism>
<dbReference type="Gene3D" id="3.40.720.10">
    <property type="entry name" value="Alkaline Phosphatase, subunit A"/>
    <property type="match status" value="1"/>
</dbReference>
<dbReference type="InterPro" id="IPR004245">
    <property type="entry name" value="DUF229"/>
</dbReference>
<name>A0A7E4UYT3_PANRE</name>
<reference evidence="3" key="2">
    <citation type="submission" date="2020-10" db="UniProtKB">
        <authorList>
            <consortium name="WormBaseParasite"/>
        </authorList>
    </citation>
    <scope>IDENTIFICATION</scope>
</reference>
<keyword evidence="2" id="KW-1185">Reference proteome</keyword>
<dbReference type="Pfam" id="PF02995">
    <property type="entry name" value="DUF229"/>
    <property type="match status" value="1"/>
</dbReference>
<protein>
    <submittedName>
        <fullName evidence="3">Sulfatase domain-containing protein</fullName>
    </submittedName>
</protein>
<dbReference type="GO" id="GO:0005615">
    <property type="term" value="C:extracellular space"/>
    <property type="evidence" value="ECO:0007669"/>
    <property type="project" value="TreeGrafter"/>
</dbReference>
<keyword evidence="1" id="KW-1133">Transmembrane helix</keyword>
<keyword evidence="1" id="KW-0812">Transmembrane</keyword>
<proteinExistence type="predicted"/>
<dbReference type="Proteomes" id="UP000492821">
    <property type="component" value="Unassembled WGS sequence"/>
</dbReference>
<dbReference type="PANTHER" id="PTHR10974">
    <property type="entry name" value="FI08016P-RELATED"/>
    <property type="match status" value="1"/>
</dbReference>
<accession>A0A7E4UYT3</accession>
<sequence>MSTYTHLTGPTTSISNYIVIKYCIVSLIVGSLLVMCIDNASMNPFVYDYAFGSSSLSDFPPPLGPDEFISEETPNYSGVFFDHCELPRLNPWDSSITRFLRPDDKPKPCKPTVKQLTKLENGTLTTENLDKVTACAYRCLYPINDYDLRYGDWINITDPITPDCDVMETKCFDKMITRPSYKPFYQFMHAQVYRNETADPVETEEKPNVPDVYVVIIDSVSHSAFVRTLPRTYHELMANYEAIQFPHLNKVSLNSRPNALAMFLGKSNRDIEKSPISAGYTSDFQNNSDCRQPLDNDQWIGNRFKAAGYTTMMNDDWALGPMNWPSYASESFRPFQLKIEGRRYANGKIRRNVHGGVCKESFEMLMDYLDGFITAYPDKPKFTITWNVNIAHNDNNRLYHADNFFYEFFRKNEERMNNSFVFVLGDHGARFGGIRRTSLGNIEDNNPFLLLSLPWSLRRNAQISSTVRENAHQLITHYDLYATFVDIARPKSNTNSSKLIMHGSSLLRPLPQPRTCDRLRVPFEFCSCLHIKTKLPANDTFGKGAALKMIDQMNGVIKTEPSIKDICTPFKLHPNETIVVEQFEPEGNLTLFQVTFSVVPGDGRFWGYVGREGEKGNVQILSARFPRVNSYAKTAECAKGSAFAAYCYCNSLTKT</sequence>
<dbReference type="CDD" id="cd16021">
    <property type="entry name" value="ALP_like"/>
    <property type="match status" value="1"/>
</dbReference>
<feature type="transmembrane region" description="Helical" evidence="1">
    <location>
        <begin position="14"/>
        <end position="37"/>
    </location>
</feature>
<dbReference type="WBParaSite" id="Pan_g14196.t1">
    <property type="protein sequence ID" value="Pan_g14196.t1"/>
    <property type="gene ID" value="Pan_g14196"/>
</dbReference>
<reference evidence="2" key="1">
    <citation type="journal article" date="2013" name="Genetics">
        <title>The draft genome and transcriptome of Panagrellus redivivus are shaped by the harsh demands of a free-living lifestyle.</title>
        <authorList>
            <person name="Srinivasan J."/>
            <person name="Dillman A.R."/>
            <person name="Macchietto M.G."/>
            <person name="Heikkinen L."/>
            <person name="Lakso M."/>
            <person name="Fracchia K.M."/>
            <person name="Antoshechkin I."/>
            <person name="Mortazavi A."/>
            <person name="Wong G."/>
            <person name="Sternberg P.W."/>
        </authorList>
    </citation>
    <scope>NUCLEOTIDE SEQUENCE [LARGE SCALE GENOMIC DNA]</scope>
    <source>
        <strain evidence="2">MT8872</strain>
    </source>
</reference>
<dbReference type="PANTHER" id="PTHR10974:SF75">
    <property type="entry name" value="SULFATASE DOMAIN-CONTAINING PROTEIN"/>
    <property type="match status" value="1"/>
</dbReference>
<dbReference type="AlphaFoldDB" id="A0A7E4UYT3"/>
<keyword evidence="1" id="KW-0472">Membrane</keyword>
<dbReference type="InterPro" id="IPR017850">
    <property type="entry name" value="Alkaline_phosphatase_core_sf"/>
</dbReference>
<dbReference type="SUPFAM" id="SSF53649">
    <property type="entry name" value="Alkaline phosphatase-like"/>
    <property type="match status" value="1"/>
</dbReference>
<evidence type="ECO:0000313" key="3">
    <source>
        <dbReference type="WBParaSite" id="Pan_g14196.t1"/>
    </source>
</evidence>
<evidence type="ECO:0000313" key="2">
    <source>
        <dbReference type="Proteomes" id="UP000492821"/>
    </source>
</evidence>
<evidence type="ECO:0000256" key="1">
    <source>
        <dbReference type="SAM" id="Phobius"/>
    </source>
</evidence>